<organism evidence="4 5">
    <name type="scientific">Lignipirellula cremea</name>
    <dbReference type="NCBI Taxonomy" id="2528010"/>
    <lineage>
        <taxon>Bacteria</taxon>
        <taxon>Pseudomonadati</taxon>
        <taxon>Planctomycetota</taxon>
        <taxon>Planctomycetia</taxon>
        <taxon>Pirellulales</taxon>
        <taxon>Pirellulaceae</taxon>
        <taxon>Lignipirellula</taxon>
    </lineage>
</organism>
<feature type="repeat" description="WD" evidence="3">
    <location>
        <begin position="253"/>
        <end position="294"/>
    </location>
</feature>
<dbReference type="RefSeq" id="WP_145055615.1">
    <property type="nucleotide sequence ID" value="NZ_CP036433.1"/>
</dbReference>
<evidence type="ECO:0000256" key="3">
    <source>
        <dbReference type="PROSITE-ProRule" id="PRU00221"/>
    </source>
</evidence>
<dbReference type="SMART" id="SM00320">
    <property type="entry name" value="WD40"/>
    <property type="match status" value="5"/>
</dbReference>
<dbReference type="InterPro" id="IPR036322">
    <property type="entry name" value="WD40_repeat_dom_sf"/>
</dbReference>
<protein>
    <submittedName>
        <fullName evidence="4">WD domain, G-beta repeat</fullName>
    </submittedName>
</protein>
<keyword evidence="5" id="KW-1185">Reference proteome</keyword>
<dbReference type="Pfam" id="PF00400">
    <property type="entry name" value="WD40"/>
    <property type="match status" value="4"/>
</dbReference>
<dbReference type="PROSITE" id="PS50082">
    <property type="entry name" value="WD_REPEATS_2"/>
    <property type="match status" value="2"/>
</dbReference>
<dbReference type="Gene3D" id="2.130.10.10">
    <property type="entry name" value="YVTN repeat-like/Quinoprotein amine dehydrogenase"/>
    <property type="match status" value="3"/>
</dbReference>
<evidence type="ECO:0000313" key="5">
    <source>
        <dbReference type="Proteomes" id="UP000317648"/>
    </source>
</evidence>
<dbReference type="InterPro" id="IPR001680">
    <property type="entry name" value="WD40_rpt"/>
</dbReference>
<dbReference type="OrthoDB" id="277950at2"/>
<accession>A0A518DYN3</accession>
<gene>
    <name evidence="4" type="ORF">Pla8534_47340</name>
</gene>
<dbReference type="InterPro" id="IPR015943">
    <property type="entry name" value="WD40/YVTN_repeat-like_dom_sf"/>
</dbReference>
<proteinExistence type="predicted"/>
<dbReference type="KEGG" id="lcre:Pla8534_47340"/>
<evidence type="ECO:0000256" key="2">
    <source>
        <dbReference type="ARBA" id="ARBA00022737"/>
    </source>
</evidence>
<dbReference type="EMBL" id="CP036433">
    <property type="protein sequence ID" value="QDU96911.1"/>
    <property type="molecule type" value="Genomic_DNA"/>
</dbReference>
<evidence type="ECO:0000313" key="4">
    <source>
        <dbReference type="EMBL" id="QDU96911.1"/>
    </source>
</evidence>
<dbReference type="PANTHER" id="PTHR19848">
    <property type="entry name" value="WD40 REPEAT PROTEIN"/>
    <property type="match status" value="1"/>
</dbReference>
<sequence length="334" mass="36348">MKNLLDSFTSVLLTLAVMTCNCTSLVLGDEGSPIVCNDEGLVFSVSVSPNGQHVVTGDSTGRISFRSLDSAAVQCSHNLHHGRVNSIAFSPDGDFLATTGEDGKVVIFDVVEKEIRTIINADKSQGFARFSPDGKSVATATDLYFTYGDIKLWNVSTGELIHRFERRTVAHDAIFVDDGKKLLATFSDSLEYFDASTGKRIRRVKVISPHPASYFPEEIFGLRLSPDGKKLAVLLLESAAIVDFSDLSVKCHLQGHKDHLTGACFTPDSIYLVTGALDGAVKLWHTGKGRCVSSVRLHKKGIIAMCLSPDGKHLITSDESAKVFFSRTDIIFDM</sequence>
<feature type="repeat" description="WD" evidence="3">
    <location>
        <begin position="77"/>
        <end position="110"/>
    </location>
</feature>
<keyword evidence="1 3" id="KW-0853">WD repeat</keyword>
<dbReference type="AlphaFoldDB" id="A0A518DYN3"/>
<name>A0A518DYN3_9BACT</name>
<dbReference type="PANTHER" id="PTHR19848:SF8">
    <property type="entry name" value="F-BOX AND WD REPEAT DOMAIN CONTAINING 7"/>
    <property type="match status" value="1"/>
</dbReference>
<dbReference type="SUPFAM" id="SSF50978">
    <property type="entry name" value="WD40 repeat-like"/>
    <property type="match status" value="1"/>
</dbReference>
<reference evidence="4 5" key="1">
    <citation type="submission" date="2019-02" db="EMBL/GenBank/DDBJ databases">
        <title>Deep-cultivation of Planctomycetes and their phenomic and genomic characterization uncovers novel biology.</title>
        <authorList>
            <person name="Wiegand S."/>
            <person name="Jogler M."/>
            <person name="Boedeker C."/>
            <person name="Pinto D."/>
            <person name="Vollmers J."/>
            <person name="Rivas-Marin E."/>
            <person name="Kohn T."/>
            <person name="Peeters S.H."/>
            <person name="Heuer A."/>
            <person name="Rast P."/>
            <person name="Oberbeckmann S."/>
            <person name="Bunk B."/>
            <person name="Jeske O."/>
            <person name="Meyerdierks A."/>
            <person name="Storesund J.E."/>
            <person name="Kallscheuer N."/>
            <person name="Luecker S."/>
            <person name="Lage O.M."/>
            <person name="Pohl T."/>
            <person name="Merkel B.J."/>
            <person name="Hornburger P."/>
            <person name="Mueller R.-W."/>
            <person name="Bruemmer F."/>
            <person name="Labrenz M."/>
            <person name="Spormann A.M."/>
            <person name="Op den Camp H."/>
            <person name="Overmann J."/>
            <person name="Amann R."/>
            <person name="Jetten M.S.M."/>
            <person name="Mascher T."/>
            <person name="Medema M.H."/>
            <person name="Devos D.P."/>
            <person name="Kaster A.-K."/>
            <person name="Ovreas L."/>
            <person name="Rohde M."/>
            <person name="Galperin M.Y."/>
            <person name="Jogler C."/>
        </authorList>
    </citation>
    <scope>NUCLEOTIDE SEQUENCE [LARGE SCALE GENOMIC DNA]</scope>
    <source>
        <strain evidence="4 5">Pla85_3_4</strain>
    </source>
</reference>
<evidence type="ECO:0000256" key="1">
    <source>
        <dbReference type="ARBA" id="ARBA00022574"/>
    </source>
</evidence>
<dbReference type="Proteomes" id="UP000317648">
    <property type="component" value="Chromosome"/>
</dbReference>
<keyword evidence="2" id="KW-0677">Repeat</keyword>
<dbReference type="PROSITE" id="PS50294">
    <property type="entry name" value="WD_REPEATS_REGION"/>
    <property type="match status" value="2"/>
</dbReference>